<protein>
    <submittedName>
        <fullName evidence="2">AAA ATPase</fullName>
    </submittedName>
</protein>
<organism evidence="2 3">
    <name type="scientific">Treponema succinifaciens (strain ATCC 33096 / DSM 2489 / 6091)</name>
    <dbReference type="NCBI Taxonomy" id="869209"/>
    <lineage>
        <taxon>Bacteria</taxon>
        <taxon>Pseudomonadati</taxon>
        <taxon>Spirochaetota</taxon>
        <taxon>Spirochaetia</taxon>
        <taxon>Spirochaetales</taxon>
        <taxon>Treponemataceae</taxon>
        <taxon>Treponema</taxon>
    </lineage>
</organism>
<dbReference type="CDD" id="cd02028">
    <property type="entry name" value="UMPK_like"/>
    <property type="match status" value="1"/>
</dbReference>
<dbReference type="RefSeq" id="WP_013701328.1">
    <property type="nucleotide sequence ID" value="NC_015385.1"/>
</dbReference>
<dbReference type="InterPro" id="IPR018163">
    <property type="entry name" value="Thr/Ala-tRNA-synth_IIc_edit"/>
</dbReference>
<dbReference type="Proteomes" id="UP000006852">
    <property type="component" value="Chromosome"/>
</dbReference>
<dbReference type="Pfam" id="PF00485">
    <property type="entry name" value="PRK"/>
    <property type="match status" value="1"/>
</dbReference>
<gene>
    <name evidence="2" type="ordered locus">Tresu_1127</name>
</gene>
<dbReference type="Gene3D" id="3.30.980.10">
    <property type="entry name" value="Threonyl-trna Synthetase, Chain A, domain 2"/>
    <property type="match status" value="1"/>
</dbReference>
<dbReference type="KEGG" id="tsu:Tresu_1127"/>
<dbReference type="GO" id="GO:0016301">
    <property type="term" value="F:kinase activity"/>
    <property type="evidence" value="ECO:0007669"/>
    <property type="project" value="InterPro"/>
</dbReference>
<dbReference type="HOGENOM" id="CLU_023775_1_0_12"/>
<reference evidence="3" key="2">
    <citation type="submission" date="2011-04" db="EMBL/GenBank/DDBJ databases">
        <title>The complete genome of chromosome of Treponema succinifaciens DSM 2489.</title>
        <authorList>
            <person name="Lucas S."/>
            <person name="Copeland A."/>
            <person name="Lapidus A."/>
            <person name="Bruce D."/>
            <person name="Goodwin L."/>
            <person name="Pitluck S."/>
            <person name="Peters L."/>
            <person name="Kyrpides N."/>
            <person name="Mavromatis K."/>
            <person name="Ivanova N."/>
            <person name="Ovchinnikova G."/>
            <person name="Teshima H."/>
            <person name="Detter J.C."/>
            <person name="Tapia R."/>
            <person name="Han C."/>
            <person name="Land M."/>
            <person name="Hauser L."/>
            <person name="Markowitz V."/>
            <person name="Cheng J.-F."/>
            <person name="Hugenholtz P."/>
            <person name="Woyke T."/>
            <person name="Wu D."/>
            <person name="Gronow S."/>
            <person name="Wellnitz S."/>
            <person name="Brambilla E."/>
            <person name="Klenk H.-P."/>
            <person name="Eisen J.A."/>
        </authorList>
    </citation>
    <scope>NUCLEOTIDE SEQUENCE [LARGE SCALE GENOMIC DNA]</scope>
    <source>
        <strain evidence="3">ATCC 33096 / DSM 2489 / 6091</strain>
    </source>
</reference>
<evidence type="ECO:0000313" key="3">
    <source>
        <dbReference type="Proteomes" id="UP000006852"/>
    </source>
</evidence>
<accession>F2NXG0</accession>
<feature type="domain" description="AAA+ ATPase" evidence="1">
    <location>
        <begin position="284"/>
        <end position="445"/>
    </location>
</feature>
<evidence type="ECO:0000259" key="1">
    <source>
        <dbReference type="SMART" id="SM00382"/>
    </source>
</evidence>
<dbReference type="GeneID" id="302998288"/>
<dbReference type="SMART" id="SM00382">
    <property type="entry name" value="AAA"/>
    <property type="match status" value="1"/>
</dbReference>
<dbReference type="GO" id="GO:0005524">
    <property type="term" value="F:ATP binding"/>
    <property type="evidence" value="ECO:0007669"/>
    <property type="project" value="InterPro"/>
</dbReference>
<dbReference type="AlphaFoldDB" id="F2NXG0"/>
<dbReference type="SUPFAM" id="SSF52540">
    <property type="entry name" value="P-loop containing nucleoside triphosphate hydrolases"/>
    <property type="match status" value="1"/>
</dbReference>
<dbReference type="InterPro" id="IPR003593">
    <property type="entry name" value="AAA+_ATPase"/>
</dbReference>
<dbReference type="eggNOG" id="COG0572">
    <property type="taxonomic scope" value="Bacteria"/>
</dbReference>
<evidence type="ECO:0000313" key="2">
    <source>
        <dbReference type="EMBL" id="AEB14039.1"/>
    </source>
</evidence>
<keyword evidence="3" id="KW-1185">Reference proteome</keyword>
<dbReference type="OrthoDB" id="9764644at2"/>
<dbReference type="EMBL" id="CP002631">
    <property type="protein sequence ID" value="AEB14039.1"/>
    <property type="molecule type" value="Genomic_DNA"/>
</dbReference>
<dbReference type="Gene3D" id="3.40.50.300">
    <property type="entry name" value="P-loop containing nucleotide triphosphate hydrolases"/>
    <property type="match status" value="1"/>
</dbReference>
<proteinExistence type="predicted"/>
<dbReference type="InterPro" id="IPR027417">
    <property type="entry name" value="P-loop_NTPase"/>
</dbReference>
<dbReference type="STRING" id="869209.Tresu_1127"/>
<sequence>MKKIKITFPDNSFIEAENEIRPILFLEKFNAQNKKIVAVKVNNEICSLDSPVNITSSIEPVFSDSKDGSSIYRRSLCFVLAAAAHKIFPGKRLLVGHSLGYGYYYTLELGTPLTKENILKLKNEMEQIIKYDKIIETDFISYSEACSLFEELGLTETRKQLNYRCPSRVQINRLEGFSDLYFGPLVGTTGILNVFDLLPYSDGFLLRFPKKGHPEKLTEFVDQPKLFEIYKSYKLWGKRLNVTSAASLNQLIHDRKESEFIDITETLQTKRISTIADEILKKKSARIVLIAGPSSSGKTTTSKKLALQLEAIGYKPKVISLDSYYLGRAQTPKDENGNYDYECLEALNIELLNQNLVDLFAGKQIKLPSYDFHAGVSYFKGGTMTLEESDILIMEGIHGLNDKLTPLVPADKKFKIYISALTQLNLDDHNRISTSDNRLIRRIVRDSRYRGKSAADTIAMWESVQKGEQLHIFPFQNNADAMLNTALDYELPVLKVYAEPLLRCVSPLQKEYAEANRLLQFLNCFSTIPATSVPTQSIIREFIGGSAFKY</sequence>
<dbReference type="InterPro" id="IPR006083">
    <property type="entry name" value="PRK/URK"/>
</dbReference>
<name>F2NXG0_TRES6</name>
<reference evidence="2 3" key="1">
    <citation type="journal article" date="2011" name="Stand. Genomic Sci.">
        <title>Complete genome sequence of Treponema succinifaciens type strain (6091).</title>
        <authorList>
            <person name="Han C."/>
            <person name="Gronow S."/>
            <person name="Teshima H."/>
            <person name="Lapidus A."/>
            <person name="Nolan M."/>
            <person name="Lucas S."/>
            <person name="Hammon N."/>
            <person name="Deshpande S."/>
            <person name="Cheng J.F."/>
            <person name="Zeytun A."/>
            <person name="Tapia R."/>
            <person name="Goodwin L."/>
            <person name="Pitluck S."/>
            <person name="Liolios K."/>
            <person name="Pagani I."/>
            <person name="Ivanova N."/>
            <person name="Mavromatis K."/>
            <person name="Mikhailova N."/>
            <person name="Huntemann M."/>
            <person name="Pati A."/>
            <person name="Chen A."/>
            <person name="Palaniappan K."/>
            <person name="Land M."/>
            <person name="Hauser L."/>
            <person name="Brambilla E.M."/>
            <person name="Rohde M."/>
            <person name="Goker M."/>
            <person name="Woyke T."/>
            <person name="Bristow J."/>
            <person name="Eisen J.A."/>
            <person name="Markowitz V."/>
            <person name="Hugenholtz P."/>
            <person name="Kyrpides N.C."/>
            <person name="Klenk H.P."/>
            <person name="Detter J.C."/>
        </authorList>
    </citation>
    <scope>NUCLEOTIDE SEQUENCE [LARGE SCALE GENOMIC DNA]</scope>
    <source>
        <strain evidence="3">ATCC 33096 / DSM 2489 / 6091</strain>
    </source>
</reference>
<dbReference type="SUPFAM" id="SSF55186">
    <property type="entry name" value="ThrRS/AlaRS common domain"/>
    <property type="match status" value="1"/>
</dbReference>
<dbReference type="PANTHER" id="PTHR10285">
    <property type="entry name" value="URIDINE KINASE"/>
    <property type="match status" value="1"/>
</dbReference>